<keyword evidence="2" id="KW-1185">Reference proteome</keyword>
<dbReference type="AlphaFoldDB" id="A0A5C0VI74"/>
<organism evidence="1 2">
    <name type="scientific">Pedobacter aquae</name>
    <dbReference type="NCBI Taxonomy" id="2605747"/>
    <lineage>
        <taxon>Bacteria</taxon>
        <taxon>Pseudomonadati</taxon>
        <taxon>Bacteroidota</taxon>
        <taxon>Sphingobacteriia</taxon>
        <taxon>Sphingobacteriales</taxon>
        <taxon>Sphingobacteriaceae</taxon>
        <taxon>Pedobacter</taxon>
    </lineage>
</organism>
<proteinExistence type="predicted"/>
<protein>
    <submittedName>
        <fullName evidence="1">Uncharacterized protein</fullName>
    </submittedName>
</protein>
<accession>A0A5C0VI74</accession>
<gene>
    <name evidence="1" type="ORF">FYC62_12660</name>
</gene>
<dbReference type="EMBL" id="CP043329">
    <property type="protein sequence ID" value="QEK52408.1"/>
    <property type="molecule type" value="Genomic_DNA"/>
</dbReference>
<dbReference type="KEGG" id="pej:FYC62_12660"/>
<sequence>MQEPLYQPFQRMRFESSVCFLSGDKLNSTEETLNVFAPWLIGKYKLDERPFKLLDESMVSYADIKIPCSVKTAEAFEKLESTIENAFLNGYKAVSALDEQQLFLWVAKTVYGIIFKELQIAVRQQQASGEQFHMSQGLIHKFSMLHSMLQAVIKPVKLEGFKPWSIWICEVENAEEEFSYRDEINTLTFSLRMQDFGIILCLQDNGANKKYHEELWEKIEGAKLHPIQFEELCAKIFYSAYLFNRLPEYHIMPVEDEFHIEAMPLRGMQAKPVFDLWNNKTYGQVLENFWKRWNFLLLEIIKNPERPVSYLFNENEELIKAEEINLSK</sequence>
<evidence type="ECO:0000313" key="1">
    <source>
        <dbReference type="EMBL" id="QEK52408.1"/>
    </source>
</evidence>
<dbReference type="Proteomes" id="UP000323653">
    <property type="component" value="Chromosome"/>
</dbReference>
<name>A0A5C0VI74_9SPHI</name>
<evidence type="ECO:0000313" key="2">
    <source>
        <dbReference type="Proteomes" id="UP000323653"/>
    </source>
</evidence>
<dbReference type="RefSeq" id="WP_149075198.1">
    <property type="nucleotide sequence ID" value="NZ_CP043329.1"/>
</dbReference>
<reference evidence="1 2" key="1">
    <citation type="submission" date="2019-08" db="EMBL/GenBank/DDBJ databases">
        <title>Pedobacter sp. nov., isolated from Han river, South Korea.</title>
        <authorList>
            <person name="Lee D.-H."/>
            <person name="Kim Y.-S."/>
            <person name="Hwang E.-M."/>
            <person name="Le Tran T.C."/>
            <person name="Cha C.-J."/>
        </authorList>
    </citation>
    <scope>NUCLEOTIDE SEQUENCE [LARGE SCALE GENOMIC DNA]</scope>
    <source>
        <strain evidence="1 2">CJ43</strain>
    </source>
</reference>